<sequence>MRKRPKWKGCMTLLLKTLQANEKALILALLTTLVIVRIASTNVNSAEWGDSYRILEASRAIRQFTYPENEKRPPLFSAILAVRPQGVDEITWARGYMLVTTLLTLFVFGKFAKVFIKSAKWLLLAVVFLLINPIFYYWSLRVYADVLFALLVLTNFYFFEIWKGSQSLKHALVLGIVCGFSILTRFEGYLLLAATLVGLVYTTITDRTAKPLLTKLKQPLLAFISTGLIIIPWLVYKNPLASSYFEEPAGREYGLTMLATYVVSYLFILGVVPSFALAFSWDKNKFANLGKYSNIAAFVILESILILVWPAALPRLFMPILPIFVLLFVLSVQHCFSGNNRRVIVALATFCLVVLYILFQGYLRLQFLGSHTLVFICIALVSTLAALSMLLRKLRLFLLFSLVSALGMLGSVIYLHKDVYKTIKDVSVRASRERAGKVIHNDTSGIVDWYLNTNKASSTYQNLVDKKFLKETYLQNEHVTYIVITNEHDPNLDIDLKKRPYLSLIDVSENRVGGKMFHTWLVQVN</sequence>
<comment type="caution">
    <text evidence="10">The sequence shown here is derived from an EMBL/GenBank/DDBJ whole genome shotgun (WGS) entry which is preliminary data.</text>
</comment>
<feature type="transmembrane region" description="Helical" evidence="8">
    <location>
        <begin position="121"/>
        <end position="140"/>
    </location>
</feature>
<evidence type="ECO:0000256" key="6">
    <source>
        <dbReference type="ARBA" id="ARBA00022989"/>
    </source>
</evidence>
<evidence type="ECO:0000256" key="8">
    <source>
        <dbReference type="SAM" id="Phobius"/>
    </source>
</evidence>
<dbReference type="EMBL" id="DNHX01000025">
    <property type="protein sequence ID" value="HAZ29604.1"/>
    <property type="molecule type" value="Genomic_DNA"/>
</dbReference>
<dbReference type="AlphaFoldDB" id="A0A351JTI4"/>
<keyword evidence="2" id="KW-1003">Cell membrane</keyword>
<comment type="subcellular location">
    <subcellularLocation>
        <location evidence="1">Cell membrane</location>
        <topology evidence="1">Multi-pass membrane protein</topology>
    </subcellularLocation>
</comment>
<feature type="transmembrane region" description="Helical" evidence="8">
    <location>
        <begin position="256"/>
        <end position="280"/>
    </location>
</feature>
<evidence type="ECO:0000256" key="7">
    <source>
        <dbReference type="ARBA" id="ARBA00023136"/>
    </source>
</evidence>
<feature type="transmembrane region" description="Helical" evidence="8">
    <location>
        <begin position="189"/>
        <end position="208"/>
    </location>
</feature>
<gene>
    <name evidence="10" type="ORF">DCY43_02540</name>
</gene>
<evidence type="ECO:0000256" key="2">
    <source>
        <dbReference type="ARBA" id="ARBA00022475"/>
    </source>
</evidence>
<feature type="transmembrane region" description="Helical" evidence="8">
    <location>
        <begin position="368"/>
        <end position="389"/>
    </location>
</feature>
<evidence type="ECO:0000313" key="10">
    <source>
        <dbReference type="EMBL" id="HAZ29604.1"/>
    </source>
</evidence>
<feature type="transmembrane region" description="Helical" evidence="8">
    <location>
        <begin position="343"/>
        <end position="362"/>
    </location>
</feature>
<feature type="transmembrane region" description="Helical" evidence="8">
    <location>
        <begin position="220"/>
        <end position="236"/>
    </location>
</feature>
<feature type="transmembrane region" description="Helical" evidence="8">
    <location>
        <begin position="396"/>
        <end position="415"/>
    </location>
</feature>
<feature type="transmembrane region" description="Helical" evidence="8">
    <location>
        <begin position="90"/>
        <end position="109"/>
    </location>
</feature>
<keyword evidence="3" id="KW-0328">Glycosyltransferase</keyword>
<evidence type="ECO:0000256" key="1">
    <source>
        <dbReference type="ARBA" id="ARBA00004651"/>
    </source>
</evidence>
<dbReference type="Proteomes" id="UP000264072">
    <property type="component" value="Unassembled WGS sequence"/>
</dbReference>
<evidence type="ECO:0000256" key="3">
    <source>
        <dbReference type="ARBA" id="ARBA00022676"/>
    </source>
</evidence>
<keyword evidence="6 8" id="KW-1133">Transmembrane helix</keyword>
<keyword evidence="5 8" id="KW-0812">Transmembrane</keyword>
<evidence type="ECO:0000256" key="5">
    <source>
        <dbReference type="ARBA" id="ARBA00022692"/>
    </source>
</evidence>
<feature type="domain" description="Glycosyltransferase RgtA/B/C/D-like" evidence="9">
    <location>
        <begin position="89"/>
        <end position="236"/>
    </location>
</feature>
<feature type="transmembrane region" description="Helical" evidence="8">
    <location>
        <begin position="292"/>
        <end position="310"/>
    </location>
</feature>
<dbReference type="InterPro" id="IPR038731">
    <property type="entry name" value="RgtA/B/C-like"/>
</dbReference>
<feature type="transmembrane region" description="Helical" evidence="8">
    <location>
        <begin position="316"/>
        <end position="336"/>
    </location>
</feature>
<keyword evidence="7 8" id="KW-0472">Membrane</keyword>
<proteinExistence type="predicted"/>
<reference evidence="10 11" key="1">
    <citation type="journal article" date="2018" name="Nat. Biotechnol.">
        <title>A standardized bacterial taxonomy based on genome phylogeny substantially revises the tree of life.</title>
        <authorList>
            <person name="Parks D.H."/>
            <person name="Chuvochina M."/>
            <person name="Waite D.W."/>
            <person name="Rinke C."/>
            <person name="Skarshewski A."/>
            <person name="Chaumeil P.A."/>
            <person name="Hugenholtz P."/>
        </authorList>
    </citation>
    <scope>NUCLEOTIDE SEQUENCE [LARGE SCALE GENOMIC DNA]</scope>
    <source>
        <strain evidence="10">UBA10185</strain>
    </source>
</reference>
<dbReference type="PANTHER" id="PTHR33908:SF11">
    <property type="entry name" value="MEMBRANE PROTEIN"/>
    <property type="match status" value="1"/>
</dbReference>
<keyword evidence="4" id="KW-0808">Transferase</keyword>
<organism evidence="10 11">
    <name type="scientific">candidate division WWE3 bacterium</name>
    <dbReference type="NCBI Taxonomy" id="2053526"/>
    <lineage>
        <taxon>Bacteria</taxon>
        <taxon>Katanobacteria</taxon>
    </lineage>
</organism>
<evidence type="ECO:0000256" key="4">
    <source>
        <dbReference type="ARBA" id="ARBA00022679"/>
    </source>
</evidence>
<evidence type="ECO:0000259" key="9">
    <source>
        <dbReference type="Pfam" id="PF13231"/>
    </source>
</evidence>
<dbReference type="GO" id="GO:0005886">
    <property type="term" value="C:plasma membrane"/>
    <property type="evidence" value="ECO:0007669"/>
    <property type="project" value="UniProtKB-SubCell"/>
</dbReference>
<dbReference type="Pfam" id="PF13231">
    <property type="entry name" value="PMT_2"/>
    <property type="match status" value="1"/>
</dbReference>
<evidence type="ECO:0000313" key="11">
    <source>
        <dbReference type="Proteomes" id="UP000264072"/>
    </source>
</evidence>
<dbReference type="GO" id="GO:0009103">
    <property type="term" value="P:lipopolysaccharide biosynthetic process"/>
    <property type="evidence" value="ECO:0007669"/>
    <property type="project" value="UniProtKB-ARBA"/>
</dbReference>
<protein>
    <recommendedName>
        <fullName evidence="9">Glycosyltransferase RgtA/B/C/D-like domain-containing protein</fullName>
    </recommendedName>
</protein>
<dbReference type="InterPro" id="IPR050297">
    <property type="entry name" value="LipidA_mod_glycosyltrf_83"/>
</dbReference>
<accession>A0A351JTI4</accession>
<name>A0A351JTI4_UNCKA</name>
<dbReference type="PANTHER" id="PTHR33908">
    <property type="entry name" value="MANNOSYLTRANSFERASE YKCB-RELATED"/>
    <property type="match status" value="1"/>
</dbReference>
<dbReference type="GO" id="GO:0016763">
    <property type="term" value="F:pentosyltransferase activity"/>
    <property type="evidence" value="ECO:0007669"/>
    <property type="project" value="TreeGrafter"/>
</dbReference>